<dbReference type="InterPro" id="IPR041577">
    <property type="entry name" value="RT_RNaseH_2"/>
</dbReference>
<dbReference type="InterPro" id="IPR043128">
    <property type="entry name" value="Rev_trsase/Diguanyl_cyclase"/>
</dbReference>
<dbReference type="PANTHER" id="PTHR33064:SF37">
    <property type="entry name" value="RIBONUCLEASE H"/>
    <property type="match status" value="1"/>
</dbReference>
<dbReference type="PANTHER" id="PTHR33064">
    <property type="entry name" value="POL PROTEIN"/>
    <property type="match status" value="1"/>
</dbReference>
<evidence type="ECO:0000259" key="1">
    <source>
        <dbReference type="Pfam" id="PF17919"/>
    </source>
</evidence>
<dbReference type="Pfam" id="PF17919">
    <property type="entry name" value="RT_RNaseH_2"/>
    <property type="match status" value="1"/>
</dbReference>
<dbReference type="Gene3D" id="3.30.70.270">
    <property type="match status" value="1"/>
</dbReference>
<evidence type="ECO:0000313" key="2">
    <source>
        <dbReference type="EMBL" id="MBW0556737.1"/>
    </source>
</evidence>
<comment type="caution">
    <text evidence="2">The sequence shown here is derived from an EMBL/GenBank/DDBJ whole genome shotgun (WGS) entry which is preliminary data.</text>
</comment>
<gene>
    <name evidence="2" type="ORF">O181_096452</name>
</gene>
<dbReference type="FunFam" id="3.30.70.270:FF:000020">
    <property type="entry name" value="Transposon Tf2-6 polyprotein-like Protein"/>
    <property type="match status" value="1"/>
</dbReference>
<organism evidence="2 3">
    <name type="scientific">Austropuccinia psidii MF-1</name>
    <dbReference type="NCBI Taxonomy" id="1389203"/>
    <lineage>
        <taxon>Eukaryota</taxon>
        <taxon>Fungi</taxon>
        <taxon>Dikarya</taxon>
        <taxon>Basidiomycota</taxon>
        <taxon>Pucciniomycotina</taxon>
        <taxon>Pucciniomycetes</taxon>
        <taxon>Pucciniales</taxon>
        <taxon>Sphaerophragmiaceae</taxon>
        <taxon>Austropuccinia</taxon>
    </lineage>
</organism>
<reference evidence="2" key="1">
    <citation type="submission" date="2021-03" db="EMBL/GenBank/DDBJ databases">
        <title>Draft genome sequence of rust myrtle Austropuccinia psidii MF-1, a brazilian biotype.</title>
        <authorList>
            <person name="Quecine M.C."/>
            <person name="Pachon D.M.R."/>
            <person name="Bonatelli M.L."/>
            <person name="Correr F.H."/>
            <person name="Franceschini L.M."/>
            <person name="Leite T.F."/>
            <person name="Margarido G.R.A."/>
            <person name="Almeida C.A."/>
            <person name="Ferrarezi J.A."/>
            <person name="Labate C.A."/>
        </authorList>
    </citation>
    <scope>NUCLEOTIDE SEQUENCE</scope>
    <source>
        <strain evidence="2">MF-1</strain>
    </source>
</reference>
<dbReference type="SUPFAM" id="SSF56672">
    <property type="entry name" value="DNA/RNA polymerases"/>
    <property type="match status" value="1"/>
</dbReference>
<dbReference type="OrthoDB" id="3095879at2759"/>
<keyword evidence="3" id="KW-1185">Reference proteome</keyword>
<protein>
    <recommendedName>
        <fullName evidence="1">Reverse transcriptase/retrotransposon-derived protein RNase H-like domain-containing protein</fullName>
    </recommendedName>
</protein>
<feature type="domain" description="Reverse transcriptase/retrotransposon-derived protein RNase H-like" evidence="1">
    <location>
        <begin position="58"/>
        <end position="123"/>
    </location>
</feature>
<dbReference type="InterPro" id="IPR043502">
    <property type="entry name" value="DNA/RNA_pol_sf"/>
</dbReference>
<sequence length="132" mass="14746">MDSSKVQQIFNLPQPKNIKSLQSFLGFANFYCCLIKNYSEKISALTYLLKKDYPPIFNEEALSQFQILEEAFSTAPILSHFNPSLPTIVETNASDYALGAVLTQESIPLHLIVSSSSQLSSTMKFMKRSSLA</sequence>
<evidence type="ECO:0000313" key="3">
    <source>
        <dbReference type="Proteomes" id="UP000765509"/>
    </source>
</evidence>
<proteinExistence type="predicted"/>
<dbReference type="Proteomes" id="UP000765509">
    <property type="component" value="Unassembled WGS sequence"/>
</dbReference>
<dbReference type="EMBL" id="AVOT02064321">
    <property type="protein sequence ID" value="MBW0556737.1"/>
    <property type="molecule type" value="Genomic_DNA"/>
</dbReference>
<name>A0A9Q3J6P3_9BASI</name>
<dbReference type="InterPro" id="IPR051320">
    <property type="entry name" value="Viral_Replic_Matur_Polypro"/>
</dbReference>
<accession>A0A9Q3J6P3</accession>
<dbReference type="AlphaFoldDB" id="A0A9Q3J6P3"/>